<sequence length="172" mass="19552">MSNKNKLEKTYTAFLNEECSAIIQNTIPPKLGDPGSFLIPCTLRNLITCDACVDLSASIKLMPYSLYAKLLDFLILEMEDDSKVPLILGRPFLNIDDAIIRVKSKELNLRVVNERITFMVNKAMQHSHSNDNTCFNIDVIDEVIEEELDALLYDFNPFMSTSEQINETDLDI</sequence>
<gene>
    <name evidence="1" type="ORF">Tci_004277</name>
</gene>
<protein>
    <submittedName>
        <fullName evidence="1">Reverse transcriptase domain-containing protein</fullName>
    </submittedName>
</protein>
<dbReference type="GO" id="GO:0003964">
    <property type="term" value="F:RNA-directed DNA polymerase activity"/>
    <property type="evidence" value="ECO:0007669"/>
    <property type="project" value="UniProtKB-KW"/>
</dbReference>
<dbReference type="PANTHER" id="PTHR33067:SF9">
    <property type="entry name" value="RNA-DIRECTED DNA POLYMERASE"/>
    <property type="match status" value="1"/>
</dbReference>
<reference evidence="1" key="1">
    <citation type="journal article" date="2019" name="Sci. Rep.">
        <title>Draft genome of Tanacetum cinerariifolium, the natural source of mosquito coil.</title>
        <authorList>
            <person name="Yamashiro T."/>
            <person name="Shiraishi A."/>
            <person name="Satake H."/>
            <person name="Nakayama K."/>
        </authorList>
    </citation>
    <scope>NUCLEOTIDE SEQUENCE</scope>
</reference>
<keyword evidence="1" id="KW-0548">Nucleotidyltransferase</keyword>
<comment type="caution">
    <text evidence="1">The sequence shown here is derived from an EMBL/GenBank/DDBJ whole genome shotgun (WGS) entry which is preliminary data.</text>
</comment>
<dbReference type="PANTHER" id="PTHR33067">
    <property type="entry name" value="RNA-DIRECTED DNA POLYMERASE-RELATED"/>
    <property type="match status" value="1"/>
</dbReference>
<keyword evidence="1" id="KW-0695">RNA-directed DNA polymerase</keyword>
<organism evidence="1">
    <name type="scientific">Tanacetum cinerariifolium</name>
    <name type="common">Dalmatian daisy</name>
    <name type="synonym">Chrysanthemum cinerariifolium</name>
    <dbReference type="NCBI Taxonomy" id="118510"/>
    <lineage>
        <taxon>Eukaryota</taxon>
        <taxon>Viridiplantae</taxon>
        <taxon>Streptophyta</taxon>
        <taxon>Embryophyta</taxon>
        <taxon>Tracheophyta</taxon>
        <taxon>Spermatophyta</taxon>
        <taxon>Magnoliopsida</taxon>
        <taxon>eudicotyledons</taxon>
        <taxon>Gunneridae</taxon>
        <taxon>Pentapetalae</taxon>
        <taxon>asterids</taxon>
        <taxon>campanulids</taxon>
        <taxon>Asterales</taxon>
        <taxon>Asteraceae</taxon>
        <taxon>Asteroideae</taxon>
        <taxon>Anthemideae</taxon>
        <taxon>Anthemidinae</taxon>
        <taxon>Tanacetum</taxon>
    </lineage>
</organism>
<dbReference type="EMBL" id="BKCJ010000339">
    <property type="protein sequence ID" value="GEU32299.1"/>
    <property type="molecule type" value="Genomic_DNA"/>
</dbReference>
<accession>A0A6L2J5M9</accession>
<proteinExistence type="predicted"/>
<dbReference type="AlphaFoldDB" id="A0A6L2J5M9"/>
<evidence type="ECO:0000313" key="1">
    <source>
        <dbReference type="EMBL" id="GEU32299.1"/>
    </source>
</evidence>
<keyword evidence="1" id="KW-0808">Transferase</keyword>
<name>A0A6L2J5M9_TANCI</name>